<feature type="domain" description="DUF4397" evidence="2">
    <location>
        <begin position="392"/>
        <end position="518"/>
    </location>
</feature>
<dbReference type="EMBL" id="RAWG01000063">
    <property type="protein sequence ID" value="RKH43664.1"/>
    <property type="molecule type" value="Genomic_DNA"/>
</dbReference>
<evidence type="ECO:0000256" key="1">
    <source>
        <dbReference type="SAM" id="MobiDB-lite"/>
    </source>
</evidence>
<gene>
    <name evidence="3" type="ORF">D7X12_12725</name>
</gene>
<dbReference type="Pfam" id="PF14344">
    <property type="entry name" value="DUF4397"/>
    <property type="match status" value="2"/>
</dbReference>
<evidence type="ECO:0000259" key="2">
    <source>
        <dbReference type="Pfam" id="PF14344"/>
    </source>
</evidence>
<evidence type="ECO:0000313" key="3">
    <source>
        <dbReference type="EMBL" id="RKH43664.1"/>
    </source>
</evidence>
<dbReference type="Proteomes" id="UP000273405">
    <property type="component" value="Unassembled WGS sequence"/>
</dbReference>
<sequence length="623" mass="63829">MTRALPPAVLSPSSDVCVLSERLRASPRDVSDARASRAARSRGPGPGWRARGWTSPVELGSRVRAGAGALSARWFPPPRITGSPSTSFAGRSSDISGRLHPPGSKAYLVTAADEALHRLSRVVAFEHGETNMLKSCWKNRVLVAALAASMSTLGTGCDDDDEVTPPSNTDTVTDTTRLRVIHGSPDAPAVDIYAEGQTAPLFSNVRYGDTTAYATVPAGTYNVQVRPAGAPATSEPVYSTGPLTLDTGATVSALAAGLLTSTDNAQAFRVLPLAEGFGAAADGRARVRIVHAGADAPTVALDVGDDGSSEVTDLQRFQDTGAAGVDLPAGQSFQVGVLAGGNKVTAFTLPALPSRGEVFVIATGQLSAKPNAANGFSLLAADLGFVRQNPVVYALHGSPDAPPVDIFTGNAELVDDLSFGELSAPLQVPPGVYPLDVFAHAAGATRPAGNPAATDTTPTLVAGERYLVVAAGFLSPAVTDPADSTFELLAFADGFTPDADSLRLRVVHGSPDAPPVDVSPLVNGLVPADATFNDLTYRQASAPEGVELPAVQAQVGVVAAAATNRTPAARFQLDTAPFIGKGVFAVAAGALSPSEASEAPFRLIAVDTSVSPWAAITLQPEGP</sequence>
<accession>A0A3A8NW22</accession>
<reference evidence="4" key="1">
    <citation type="submission" date="2018-09" db="EMBL/GenBank/DDBJ databases">
        <authorList>
            <person name="Livingstone P.G."/>
            <person name="Whitworth D.E."/>
        </authorList>
    </citation>
    <scope>NUCLEOTIDE SEQUENCE [LARGE SCALE GENOMIC DNA]</scope>
    <source>
        <strain evidence="4">CA040B</strain>
    </source>
</reference>
<dbReference type="InterPro" id="IPR025510">
    <property type="entry name" value="DUF4397"/>
</dbReference>
<organism evidence="3 4">
    <name type="scientific">Corallococcus sicarius</name>
    <dbReference type="NCBI Taxonomy" id="2316726"/>
    <lineage>
        <taxon>Bacteria</taxon>
        <taxon>Pseudomonadati</taxon>
        <taxon>Myxococcota</taxon>
        <taxon>Myxococcia</taxon>
        <taxon>Myxococcales</taxon>
        <taxon>Cystobacterineae</taxon>
        <taxon>Myxococcaceae</taxon>
        <taxon>Corallococcus</taxon>
    </lineage>
</organism>
<proteinExistence type="predicted"/>
<feature type="compositionally biased region" description="Low complexity" evidence="1">
    <location>
        <begin position="36"/>
        <end position="53"/>
    </location>
</feature>
<feature type="region of interest" description="Disordered" evidence="1">
    <location>
        <begin position="28"/>
        <end position="53"/>
    </location>
</feature>
<dbReference type="AlphaFoldDB" id="A0A3A8NW22"/>
<evidence type="ECO:0000313" key="4">
    <source>
        <dbReference type="Proteomes" id="UP000273405"/>
    </source>
</evidence>
<name>A0A3A8NW22_9BACT</name>
<protein>
    <submittedName>
        <fullName evidence="3">DUF4397 domain-containing protein</fullName>
    </submittedName>
</protein>
<keyword evidence="4" id="KW-1185">Reference proteome</keyword>
<comment type="caution">
    <text evidence="3">The sequence shown here is derived from an EMBL/GenBank/DDBJ whole genome shotgun (WGS) entry which is preliminary data.</text>
</comment>
<feature type="domain" description="DUF4397" evidence="2">
    <location>
        <begin position="177"/>
        <end position="300"/>
    </location>
</feature>